<feature type="signal peptide" evidence="1">
    <location>
        <begin position="1"/>
        <end position="22"/>
    </location>
</feature>
<dbReference type="Pfam" id="PF07686">
    <property type="entry name" value="V-set"/>
    <property type="match status" value="1"/>
</dbReference>
<dbReference type="InterPro" id="IPR013106">
    <property type="entry name" value="Ig_V-set"/>
</dbReference>
<name>A0A0B6ZBG0_9EUPU</name>
<feature type="chain" id="PRO_5002126808" description="Immunoglobulin V-set domain-containing protein" evidence="1">
    <location>
        <begin position="23"/>
        <end position="122"/>
    </location>
</feature>
<protein>
    <recommendedName>
        <fullName evidence="2">Immunoglobulin V-set domain-containing protein</fullName>
    </recommendedName>
</protein>
<evidence type="ECO:0000313" key="3">
    <source>
        <dbReference type="EMBL" id="CEK65065.1"/>
    </source>
</evidence>
<evidence type="ECO:0000259" key="2">
    <source>
        <dbReference type="Pfam" id="PF07686"/>
    </source>
</evidence>
<dbReference type="EMBL" id="HACG01018200">
    <property type="protein sequence ID" value="CEK65065.1"/>
    <property type="molecule type" value="Transcribed_RNA"/>
</dbReference>
<reference evidence="3" key="1">
    <citation type="submission" date="2014-12" db="EMBL/GenBank/DDBJ databases">
        <title>Insight into the proteome of Arion vulgaris.</title>
        <authorList>
            <person name="Aradska J."/>
            <person name="Bulat T."/>
            <person name="Smidak R."/>
            <person name="Sarate P."/>
            <person name="Gangsoo J."/>
            <person name="Sialana F."/>
            <person name="Bilban M."/>
            <person name="Lubec G."/>
        </authorList>
    </citation>
    <scope>NUCLEOTIDE SEQUENCE</scope>
    <source>
        <tissue evidence="3">Skin</tissue>
    </source>
</reference>
<dbReference type="InterPro" id="IPR013783">
    <property type="entry name" value="Ig-like_fold"/>
</dbReference>
<dbReference type="AlphaFoldDB" id="A0A0B6ZBG0"/>
<proteinExistence type="predicted"/>
<keyword evidence="1" id="KW-0732">Signal</keyword>
<feature type="domain" description="Immunoglobulin V-set" evidence="2">
    <location>
        <begin position="33"/>
        <end position="114"/>
    </location>
</feature>
<accession>A0A0B6ZBG0</accession>
<dbReference type="Gene3D" id="2.60.40.10">
    <property type="entry name" value="Immunoglobulins"/>
    <property type="match status" value="1"/>
</dbReference>
<organism evidence="3">
    <name type="scientific">Arion vulgaris</name>
    <dbReference type="NCBI Taxonomy" id="1028688"/>
    <lineage>
        <taxon>Eukaryota</taxon>
        <taxon>Metazoa</taxon>
        <taxon>Spiralia</taxon>
        <taxon>Lophotrochozoa</taxon>
        <taxon>Mollusca</taxon>
        <taxon>Gastropoda</taxon>
        <taxon>Heterobranchia</taxon>
        <taxon>Euthyneura</taxon>
        <taxon>Panpulmonata</taxon>
        <taxon>Eupulmonata</taxon>
        <taxon>Stylommatophora</taxon>
        <taxon>Helicina</taxon>
        <taxon>Arionoidea</taxon>
        <taxon>Arionidae</taxon>
        <taxon>Arion</taxon>
    </lineage>
</organism>
<evidence type="ECO:0000256" key="1">
    <source>
        <dbReference type="SAM" id="SignalP"/>
    </source>
</evidence>
<dbReference type="SUPFAM" id="SSF48726">
    <property type="entry name" value="Immunoglobulin"/>
    <property type="match status" value="1"/>
</dbReference>
<gene>
    <name evidence="3" type="primary">ORF53777</name>
</gene>
<sequence length="122" mass="13502">MHGLYVFITTLVAALVVPSAFQRTATLSGDPVLNGNIALTCSWVTVPGETVLEVTISPNNNDQRGYYYQIGSTYVLFDKNTSRMSLDQVNFTSQNITMRIAVLECSDERIYYCVFKVSVGST</sequence>
<feature type="non-terminal residue" evidence="3">
    <location>
        <position position="122"/>
    </location>
</feature>
<dbReference type="InterPro" id="IPR036179">
    <property type="entry name" value="Ig-like_dom_sf"/>
</dbReference>